<evidence type="ECO:0000313" key="2">
    <source>
        <dbReference type="Proteomes" id="UP000013148"/>
    </source>
</evidence>
<keyword evidence="2" id="KW-1185">Reference proteome</keyword>
<dbReference type="eggNOG" id="ENOG5031SJ2">
    <property type="taxonomic scope" value="Bacteria"/>
</dbReference>
<gene>
    <name evidence="1" type="ORF">F964_02697</name>
</gene>
<dbReference type="RefSeq" id="WP_004820851.1">
    <property type="nucleotide sequence ID" value="NZ_KB849456.1"/>
</dbReference>
<reference evidence="1 2" key="1">
    <citation type="submission" date="2013-02" db="EMBL/GenBank/DDBJ databases">
        <title>The Genome Sequence of Acinetobacter guillouiae NIPH 991.</title>
        <authorList>
            <consortium name="The Broad Institute Genome Sequencing Platform"/>
            <consortium name="The Broad Institute Genome Sequencing Center for Infectious Disease"/>
            <person name="Cerqueira G."/>
            <person name="Feldgarden M."/>
            <person name="Courvalin P."/>
            <person name="Perichon B."/>
            <person name="Grillot-Courvalin C."/>
            <person name="Clermont D."/>
            <person name="Rocha E."/>
            <person name="Yoon E.-J."/>
            <person name="Nemec A."/>
            <person name="Walker B."/>
            <person name="Young S.K."/>
            <person name="Zeng Q."/>
            <person name="Gargeya S."/>
            <person name="Fitzgerald M."/>
            <person name="Haas B."/>
            <person name="Abouelleil A."/>
            <person name="Alvarado L."/>
            <person name="Arachchi H.M."/>
            <person name="Berlin A.M."/>
            <person name="Chapman S.B."/>
            <person name="Dewar J."/>
            <person name="Goldberg J."/>
            <person name="Griggs A."/>
            <person name="Gujja S."/>
            <person name="Hansen M."/>
            <person name="Howarth C."/>
            <person name="Imamovic A."/>
            <person name="Larimer J."/>
            <person name="McCowan C."/>
            <person name="Murphy C."/>
            <person name="Neiman D."/>
            <person name="Pearson M."/>
            <person name="Priest M."/>
            <person name="Roberts A."/>
            <person name="Saif S."/>
            <person name="Shea T."/>
            <person name="Sisk P."/>
            <person name="Sykes S."/>
            <person name="Wortman J."/>
            <person name="Nusbaum C."/>
            <person name="Birren B."/>
        </authorList>
    </citation>
    <scope>NUCLEOTIDE SEQUENCE [LARGE SCALE GENOMIC DNA]</scope>
    <source>
        <strain evidence="1 2">NIPH 991</strain>
    </source>
</reference>
<dbReference type="AlphaFoldDB" id="N8YBC8"/>
<dbReference type="HOGENOM" id="CLU_1025376_0_0_6"/>
<name>N8YBC8_ACIGI</name>
<dbReference type="Pfam" id="PF14022">
    <property type="entry name" value="DUF4238"/>
    <property type="match status" value="1"/>
</dbReference>
<accession>N8YBC8</accession>
<dbReference type="EMBL" id="APPJ01000011">
    <property type="protein sequence ID" value="ENV16948.1"/>
    <property type="molecule type" value="Genomic_DNA"/>
</dbReference>
<protein>
    <recommendedName>
        <fullName evidence="3">DUF4238 domain-containing protein</fullName>
    </recommendedName>
</protein>
<organism evidence="1 2">
    <name type="scientific">Acinetobacter guillouiae NIPH 991</name>
    <dbReference type="NCBI Taxonomy" id="1217656"/>
    <lineage>
        <taxon>Bacteria</taxon>
        <taxon>Pseudomonadati</taxon>
        <taxon>Pseudomonadota</taxon>
        <taxon>Gammaproteobacteria</taxon>
        <taxon>Moraxellales</taxon>
        <taxon>Moraxellaceae</taxon>
        <taxon>Acinetobacter</taxon>
    </lineage>
</organism>
<dbReference type="Proteomes" id="UP000013148">
    <property type="component" value="Unassembled WGS sequence"/>
</dbReference>
<evidence type="ECO:0000313" key="1">
    <source>
        <dbReference type="EMBL" id="ENV16948.1"/>
    </source>
</evidence>
<evidence type="ECO:0008006" key="3">
    <source>
        <dbReference type="Google" id="ProtNLM"/>
    </source>
</evidence>
<comment type="caution">
    <text evidence="1">The sequence shown here is derived from an EMBL/GenBank/DDBJ whole genome shotgun (WGS) entry which is preliminary data.</text>
</comment>
<sequence>MSDPKRHHFVHVSYQKRFLATETELYVLTNEYNKSLKLKTPSQICYEMHLHTVNLEGTKFLEIEKFYSSIEGQISKVLNFIDEGEKEHNSFWAEAIKIPNTQLILKFFISIMFWRNPCQAELAKKYSEKLLELYDAADNEARIIIADRKTIKYIQKNRNKHDLFKVIQFLLLPLITFKIWDKNVLVSIARVENHGVIVTCDNPVVFKTNVENLFNFQDFYIPLDKYSFLTSATFEEGFVRAVDVNLDIARNSKKYVMGASQEMMNYIKERF</sequence>
<dbReference type="InterPro" id="IPR025332">
    <property type="entry name" value="DUF4238"/>
</dbReference>
<dbReference type="PATRIC" id="fig|1217656.3.peg.2640"/>
<proteinExistence type="predicted"/>